<dbReference type="Pfam" id="PF22784">
    <property type="entry name" value="PTP-SAK"/>
    <property type="match status" value="1"/>
</dbReference>
<evidence type="ECO:0000259" key="2">
    <source>
        <dbReference type="PROSITE" id="PS50056"/>
    </source>
</evidence>
<organism evidence="3 4">
    <name type="scientific">Zeimonas arvi</name>
    <dbReference type="NCBI Taxonomy" id="2498847"/>
    <lineage>
        <taxon>Bacteria</taxon>
        <taxon>Pseudomonadati</taxon>
        <taxon>Pseudomonadota</taxon>
        <taxon>Betaproteobacteria</taxon>
        <taxon>Burkholderiales</taxon>
        <taxon>Burkholderiaceae</taxon>
        <taxon>Zeimonas</taxon>
    </lineage>
</organism>
<evidence type="ECO:0000313" key="3">
    <source>
        <dbReference type="EMBL" id="TXL64106.1"/>
    </source>
</evidence>
<dbReference type="GO" id="GO:0016791">
    <property type="term" value="F:phosphatase activity"/>
    <property type="evidence" value="ECO:0007669"/>
    <property type="project" value="UniProtKB-ARBA"/>
</dbReference>
<proteinExistence type="predicted"/>
<evidence type="ECO:0000313" key="4">
    <source>
        <dbReference type="Proteomes" id="UP000321548"/>
    </source>
</evidence>
<keyword evidence="4" id="KW-1185">Reference proteome</keyword>
<dbReference type="InterPro" id="IPR029021">
    <property type="entry name" value="Prot-tyrosine_phosphatase-like"/>
</dbReference>
<keyword evidence="1" id="KW-0378">Hydrolase</keyword>
<dbReference type="EMBL" id="VDUY01000006">
    <property type="protein sequence ID" value="TXL64106.1"/>
    <property type="molecule type" value="Genomic_DNA"/>
</dbReference>
<dbReference type="InterPro" id="IPR057023">
    <property type="entry name" value="PTP-SAK"/>
</dbReference>
<dbReference type="AlphaFoldDB" id="A0A5C8NTA2"/>
<dbReference type="FunFam" id="3.90.190.10:FF:000157">
    <property type="entry name" value="Protein-tyrosine phosphatase"/>
    <property type="match status" value="1"/>
</dbReference>
<comment type="caution">
    <text evidence="3">The sequence shown here is derived from an EMBL/GenBank/DDBJ whole genome shotgun (WGS) entry which is preliminary data.</text>
</comment>
<dbReference type="SUPFAM" id="SSF52799">
    <property type="entry name" value="(Phosphotyrosine protein) phosphatases II"/>
    <property type="match status" value="1"/>
</dbReference>
<dbReference type="PROSITE" id="PS50056">
    <property type="entry name" value="TYR_PHOSPHATASE_2"/>
    <property type="match status" value="1"/>
</dbReference>
<dbReference type="Proteomes" id="UP000321548">
    <property type="component" value="Unassembled WGS sequence"/>
</dbReference>
<dbReference type="PANTHER" id="PTHR23339">
    <property type="entry name" value="TYROSINE SPECIFIC PROTEIN PHOSPHATASE AND DUAL SPECIFICITY PROTEIN PHOSPHATASE"/>
    <property type="match status" value="1"/>
</dbReference>
<gene>
    <name evidence="3" type="ORF">FHP08_14280</name>
</gene>
<dbReference type="Gene3D" id="3.90.190.10">
    <property type="entry name" value="Protein tyrosine phosphatase superfamily"/>
    <property type="match status" value="1"/>
</dbReference>
<dbReference type="OrthoDB" id="9798107at2"/>
<feature type="domain" description="Tyrosine specific protein phosphatases" evidence="2">
    <location>
        <begin position="109"/>
        <end position="172"/>
    </location>
</feature>
<name>A0A5C8NTA2_9BURK</name>
<evidence type="ECO:0000256" key="1">
    <source>
        <dbReference type="ARBA" id="ARBA00022801"/>
    </source>
</evidence>
<dbReference type="RefSeq" id="WP_147705167.1">
    <property type="nucleotide sequence ID" value="NZ_VDUY01000006.1"/>
</dbReference>
<accession>A0A5C8NTA2</accession>
<dbReference type="CDD" id="cd14505">
    <property type="entry name" value="CDKN3-like"/>
    <property type="match status" value="1"/>
</dbReference>
<sequence>MRTSETHPLRIDEIAAGSAGGVIGITFCPGKQGDSYSGAPWARDLEADLDAIARWQPGAMLTLIEDHEFDMLGVPRLGERARARGIAWHHLPIVDVQPPDERFESLWVERSPGLVRLLRDGGRVLVHCRGGLGRAGTVAALLLVGIGLPGGEAVRRVRAARPGAIETAAQLRYVMDR</sequence>
<dbReference type="InterPro" id="IPR050561">
    <property type="entry name" value="PTP"/>
</dbReference>
<dbReference type="InterPro" id="IPR000387">
    <property type="entry name" value="Tyr_Pase_dom"/>
</dbReference>
<reference evidence="3 4" key="1">
    <citation type="submission" date="2019-06" db="EMBL/GenBank/DDBJ databases">
        <title>Quisquiliibacterium sp. nov., isolated from a maize field.</title>
        <authorList>
            <person name="Lin S.-Y."/>
            <person name="Tsai C.-F."/>
            <person name="Young C.-C."/>
        </authorList>
    </citation>
    <scope>NUCLEOTIDE SEQUENCE [LARGE SCALE GENOMIC DNA]</scope>
    <source>
        <strain evidence="3 4">CC-CFT501</strain>
    </source>
</reference>
<protein>
    <submittedName>
        <fullName evidence="3">Phosphatase</fullName>
    </submittedName>
</protein>